<organism evidence="2 3">
    <name type="scientific">Ruegeria meonggei</name>
    <dbReference type="NCBI Taxonomy" id="1446476"/>
    <lineage>
        <taxon>Bacteria</taxon>
        <taxon>Pseudomonadati</taxon>
        <taxon>Pseudomonadota</taxon>
        <taxon>Alphaproteobacteria</taxon>
        <taxon>Rhodobacterales</taxon>
        <taxon>Roseobacteraceae</taxon>
        <taxon>Ruegeria</taxon>
    </lineage>
</organism>
<evidence type="ECO:0000313" key="2">
    <source>
        <dbReference type="EMBL" id="SLN72742.1"/>
    </source>
</evidence>
<protein>
    <submittedName>
        <fullName evidence="2">Zc3h12a-like Ribonuclease NYN domain protein</fullName>
    </submittedName>
</protein>
<sequence>MGISIRPTMASKPTTLGEVLSKGFASKQDRNTVAWLWCTLQRLLSFGLLVCISALSVWWLLGSSGSKNTQVLILLSALVIIWWFVVRRVRTGKQHFLLANDRQGFLRGLRLDEKTAVFDGSNIYHLGHDNGLDAQPLGEIANLLRSQGYRIVCFFDASIFHTLSEHGAFPSSQRHSLILLAQIFGLKEDEVYVVPGGVQADKYILEALKHMPISFAVTNDKYRDYASKYPTVMKDHLWRKGVVISDGETKLLQHRV</sequence>
<keyword evidence="1" id="KW-1133">Transmembrane helix</keyword>
<feature type="transmembrane region" description="Helical" evidence="1">
    <location>
        <begin position="67"/>
        <end position="86"/>
    </location>
</feature>
<dbReference type="Proteomes" id="UP000193778">
    <property type="component" value="Unassembled WGS sequence"/>
</dbReference>
<keyword evidence="3" id="KW-1185">Reference proteome</keyword>
<reference evidence="3" key="1">
    <citation type="submission" date="2017-03" db="EMBL/GenBank/DDBJ databases">
        <authorList>
            <person name="Rodrigo-Torres L."/>
            <person name="Arahal R.D."/>
            <person name="Lucena T."/>
        </authorList>
    </citation>
    <scope>NUCLEOTIDE SEQUENCE [LARGE SCALE GENOMIC DNA]</scope>
    <source>
        <strain evidence="3">CECT 8411</strain>
    </source>
</reference>
<keyword evidence="1" id="KW-0812">Transmembrane</keyword>
<evidence type="ECO:0000256" key="1">
    <source>
        <dbReference type="SAM" id="Phobius"/>
    </source>
</evidence>
<name>A0A1X7A7R7_9RHOB</name>
<dbReference type="AlphaFoldDB" id="A0A1X7A7R7"/>
<accession>A0A1X7A7R7</accession>
<feature type="transmembrane region" description="Helical" evidence="1">
    <location>
        <begin position="43"/>
        <end position="61"/>
    </location>
</feature>
<proteinExistence type="predicted"/>
<evidence type="ECO:0000313" key="3">
    <source>
        <dbReference type="Proteomes" id="UP000193778"/>
    </source>
</evidence>
<gene>
    <name evidence="2" type="ORF">RUM8411_03800</name>
</gene>
<keyword evidence="1" id="KW-0472">Membrane</keyword>
<dbReference type="Gene3D" id="3.40.50.11980">
    <property type="match status" value="1"/>
</dbReference>
<dbReference type="EMBL" id="FWFP01000013">
    <property type="protein sequence ID" value="SLN72742.1"/>
    <property type="molecule type" value="Genomic_DNA"/>
</dbReference>